<evidence type="ECO:0000313" key="2">
    <source>
        <dbReference type="Proteomes" id="UP001213000"/>
    </source>
</evidence>
<dbReference type="AlphaFoldDB" id="A0AAD5YU26"/>
<sequence>MTITPDTKVSLPYLQYLHFTSHRSGNPYFDLIIAPRLTILSIGVTGFDPVLNNLLEYLSTSPHSLQVLLLQGKEYFKASVLSIKEHESILRIRNVEVSCYARALRRRSLEMEITSYMIGRAQGRMVHPKNGVHLFGWVDPEAYA</sequence>
<dbReference type="Proteomes" id="UP001213000">
    <property type="component" value="Unassembled WGS sequence"/>
</dbReference>
<organism evidence="1 2">
    <name type="scientific">Leucocoprinus birnbaumii</name>
    <dbReference type="NCBI Taxonomy" id="56174"/>
    <lineage>
        <taxon>Eukaryota</taxon>
        <taxon>Fungi</taxon>
        <taxon>Dikarya</taxon>
        <taxon>Basidiomycota</taxon>
        <taxon>Agaricomycotina</taxon>
        <taxon>Agaricomycetes</taxon>
        <taxon>Agaricomycetidae</taxon>
        <taxon>Agaricales</taxon>
        <taxon>Agaricineae</taxon>
        <taxon>Agaricaceae</taxon>
        <taxon>Leucocoprinus</taxon>
    </lineage>
</organism>
<reference evidence="1" key="1">
    <citation type="submission" date="2022-07" db="EMBL/GenBank/DDBJ databases">
        <title>Genome Sequence of Leucocoprinus birnbaumii.</title>
        <authorList>
            <person name="Buettner E."/>
        </authorList>
    </citation>
    <scope>NUCLEOTIDE SEQUENCE</scope>
    <source>
        <strain evidence="1">VT141</strain>
    </source>
</reference>
<proteinExistence type="predicted"/>
<protein>
    <submittedName>
        <fullName evidence="1">Uncharacterized protein</fullName>
    </submittedName>
</protein>
<comment type="caution">
    <text evidence="1">The sequence shown here is derived from an EMBL/GenBank/DDBJ whole genome shotgun (WGS) entry which is preliminary data.</text>
</comment>
<gene>
    <name evidence="1" type="ORF">NP233_g3290</name>
</gene>
<name>A0AAD5YU26_9AGAR</name>
<dbReference type="EMBL" id="JANIEX010000155">
    <property type="protein sequence ID" value="KAJ3572123.1"/>
    <property type="molecule type" value="Genomic_DNA"/>
</dbReference>
<accession>A0AAD5YU26</accession>
<keyword evidence="2" id="KW-1185">Reference proteome</keyword>
<evidence type="ECO:0000313" key="1">
    <source>
        <dbReference type="EMBL" id="KAJ3572123.1"/>
    </source>
</evidence>